<keyword evidence="1" id="KW-1133">Transmembrane helix</keyword>
<protein>
    <recommendedName>
        <fullName evidence="5">Signal peptidase</fullName>
    </recommendedName>
</protein>
<name>A0ABP7U9E1_9FLAO</name>
<feature type="signal peptide" evidence="2">
    <location>
        <begin position="1"/>
        <end position="24"/>
    </location>
</feature>
<evidence type="ECO:0008006" key="5">
    <source>
        <dbReference type="Google" id="ProtNLM"/>
    </source>
</evidence>
<dbReference type="EMBL" id="BAABCR010000015">
    <property type="protein sequence ID" value="GAA4037213.1"/>
    <property type="molecule type" value="Genomic_DNA"/>
</dbReference>
<organism evidence="3 4">
    <name type="scientific">Flavobacterium cheonhonense</name>
    <dbReference type="NCBI Taxonomy" id="706185"/>
    <lineage>
        <taxon>Bacteria</taxon>
        <taxon>Pseudomonadati</taxon>
        <taxon>Bacteroidota</taxon>
        <taxon>Flavobacteriia</taxon>
        <taxon>Flavobacteriales</taxon>
        <taxon>Flavobacteriaceae</taxon>
        <taxon>Flavobacterium</taxon>
    </lineage>
</organism>
<evidence type="ECO:0000313" key="3">
    <source>
        <dbReference type="EMBL" id="GAA4037213.1"/>
    </source>
</evidence>
<comment type="caution">
    <text evidence="3">The sequence shown here is derived from an EMBL/GenBank/DDBJ whole genome shotgun (WGS) entry which is preliminary data.</text>
</comment>
<keyword evidence="1" id="KW-0812">Transmembrane</keyword>
<dbReference type="Proteomes" id="UP001500968">
    <property type="component" value="Unassembled WGS sequence"/>
</dbReference>
<keyword evidence="2" id="KW-0732">Signal</keyword>
<evidence type="ECO:0000256" key="1">
    <source>
        <dbReference type="SAM" id="Phobius"/>
    </source>
</evidence>
<proteinExistence type="predicted"/>
<feature type="transmembrane region" description="Helical" evidence="1">
    <location>
        <begin position="48"/>
        <end position="64"/>
    </location>
</feature>
<keyword evidence="1" id="KW-0472">Membrane</keyword>
<feature type="chain" id="PRO_5047048447" description="Signal peptidase" evidence="2">
    <location>
        <begin position="25"/>
        <end position="71"/>
    </location>
</feature>
<evidence type="ECO:0000313" key="4">
    <source>
        <dbReference type="Proteomes" id="UP001500968"/>
    </source>
</evidence>
<sequence length="71" mass="7556">MTMKHLSKIYLLAFLVFADITAFAGPGDDTGGGELGGGDPPATPINTYLIVMIVLGLLMGFYSFKKTQKSN</sequence>
<accession>A0ABP7U9E1</accession>
<keyword evidence="4" id="KW-1185">Reference proteome</keyword>
<reference evidence="4" key="1">
    <citation type="journal article" date="2019" name="Int. J. Syst. Evol. Microbiol.">
        <title>The Global Catalogue of Microorganisms (GCM) 10K type strain sequencing project: providing services to taxonomists for standard genome sequencing and annotation.</title>
        <authorList>
            <consortium name="The Broad Institute Genomics Platform"/>
            <consortium name="The Broad Institute Genome Sequencing Center for Infectious Disease"/>
            <person name="Wu L."/>
            <person name="Ma J."/>
        </authorList>
    </citation>
    <scope>NUCLEOTIDE SEQUENCE [LARGE SCALE GENOMIC DNA]</scope>
    <source>
        <strain evidence="4">JCM 17064</strain>
    </source>
</reference>
<gene>
    <name evidence="3" type="ORF">GCM10022386_23760</name>
</gene>
<evidence type="ECO:0000256" key="2">
    <source>
        <dbReference type="SAM" id="SignalP"/>
    </source>
</evidence>